<protein>
    <submittedName>
        <fullName evidence="1">Uncharacterized protein</fullName>
    </submittedName>
</protein>
<evidence type="ECO:0000313" key="1">
    <source>
        <dbReference type="EMBL" id="GFO64461.1"/>
    </source>
</evidence>
<organism evidence="1 2">
    <name type="scientific">Geomonas paludis</name>
    <dbReference type="NCBI Taxonomy" id="2740185"/>
    <lineage>
        <taxon>Bacteria</taxon>
        <taxon>Pseudomonadati</taxon>
        <taxon>Thermodesulfobacteriota</taxon>
        <taxon>Desulfuromonadia</taxon>
        <taxon>Geobacterales</taxon>
        <taxon>Geobacteraceae</taxon>
        <taxon>Geomonas</taxon>
    </lineage>
</organism>
<sequence>MDFQAVDCGLGFGRFRCKGARSLRIELARPHRVAPSVVYLGECDVNENMVVKVW</sequence>
<accession>A0A6V8MWK8</accession>
<evidence type="ECO:0000313" key="2">
    <source>
        <dbReference type="Proteomes" id="UP000568888"/>
    </source>
</evidence>
<gene>
    <name evidence="1" type="ORF">GMPD_23800</name>
</gene>
<comment type="caution">
    <text evidence="1">The sequence shown here is derived from an EMBL/GenBank/DDBJ whole genome shotgun (WGS) entry which is preliminary data.</text>
</comment>
<dbReference type="EMBL" id="BLXY01000003">
    <property type="protein sequence ID" value="GFO64461.1"/>
    <property type="molecule type" value="Genomic_DNA"/>
</dbReference>
<proteinExistence type="predicted"/>
<dbReference type="AlphaFoldDB" id="A0A6V8MWK8"/>
<reference evidence="2" key="1">
    <citation type="submission" date="2020-06" db="EMBL/GenBank/DDBJ databases">
        <title>Draft genomic sequecing of Geomonas sp. Red736.</title>
        <authorList>
            <person name="Itoh H."/>
            <person name="Xu Z.X."/>
            <person name="Ushijima N."/>
            <person name="Masuda Y."/>
            <person name="Shiratori Y."/>
            <person name="Senoo K."/>
        </authorList>
    </citation>
    <scope>NUCLEOTIDE SEQUENCE [LARGE SCALE GENOMIC DNA]</scope>
    <source>
        <strain evidence="2">Red736</strain>
    </source>
</reference>
<dbReference type="Proteomes" id="UP000568888">
    <property type="component" value="Unassembled WGS sequence"/>
</dbReference>
<name>A0A6V8MWK8_9BACT</name>